<dbReference type="KEGG" id="lku:APS55_00475"/>
<sequence length="222" mass="25325">MYFISMVFAFLFYASIVVFFVNRHKYKKRDLAVYKKNRKKILIAMVSSFLLSGLFYTISPQSKQDAIQDAREEKQDDKKEGSSSSSTKNVKKETKSFDYSKYKDFNSEYPNSLSSYNENDFMAKNVKFTGKVYGLSASSLGYQIILKDSKNHLAYLTSDGKQSGKITSFDSLTIYGSTNGTSKISKNDFNRFDNQIKDNDLGKPTILLNSDKIIVHHDTNIN</sequence>
<reference evidence="3 4" key="2">
    <citation type="journal article" date="2016" name="PeerJ">
        <title>Genome sequencing and analysis of the first complete genome of Lactobacillus kunkeei strain MP2, an Apis mellifera gut isolate.</title>
        <authorList>
            <person name="Asenjo F."/>
            <person name="Olmos A."/>
            <person name="Henriquez-Piskulich P."/>
            <person name="Polanco V."/>
            <person name="Aldea P."/>
            <person name="Ugalde J.A."/>
            <person name="Trombert A.N."/>
        </authorList>
    </citation>
    <scope>NUCLEOTIDE SEQUENCE [LARGE SCALE GENOMIC DNA]</scope>
    <source>
        <strain evidence="3 4">MP2</strain>
    </source>
</reference>
<name>A0AAC8WAM6_9LACO</name>
<dbReference type="Proteomes" id="UP000067203">
    <property type="component" value="Chromosome"/>
</dbReference>
<dbReference type="EMBL" id="CP012920">
    <property type="protein sequence ID" value="ALJ30803.1"/>
    <property type="molecule type" value="Genomic_DNA"/>
</dbReference>
<keyword evidence="2" id="KW-0812">Transmembrane</keyword>
<organism evidence="3 4">
    <name type="scientific">Apilactobacillus kunkeei</name>
    <dbReference type="NCBI Taxonomy" id="148814"/>
    <lineage>
        <taxon>Bacteria</taxon>
        <taxon>Bacillati</taxon>
        <taxon>Bacillota</taxon>
        <taxon>Bacilli</taxon>
        <taxon>Lactobacillales</taxon>
        <taxon>Lactobacillaceae</taxon>
        <taxon>Apilactobacillus</taxon>
    </lineage>
</organism>
<feature type="compositionally biased region" description="Basic and acidic residues" evidence="1">
    <location>
        <begin position="66"/>
        <end position="81"/>
    </location>
</feature>
<gene>
    <name evidence="3" type="ORF">APS55_00475</name>
</gene>
<dbReference type="AlphaFoldDB" id="A0AAC8WAM6"/>
<evidence type="ECO:0000313" key="4">
    <source>
        <dbReference type="Proteomes" id="UP000067203"/>
    </source>
</evidence>
<keyword evidence="2" id="KW-0472">Membrane</keyword>
<reference evidence="4" key="1">
    <citation type="submission" date="2015-10" db="EMBL/GenBank/DDBJ databases">
        <title>Bioinformatic analysis of the first complete genome sequence of Lactobacillus kunkeei strain MP2, an Apis mellifera gut isolate.</title>
        <authorList>
            <person name="Asenjo F."/>
            <person name="Olmos A."/>
            <person name="Henriquez-Piskulich P."/>
            <person name="Aldea P."/>
            <person name="Ugalde J.A."/>
            <person name="Trombert A.N."/>
        </authorList>
    </citation>
    <scope>NUCLEOTIDE SEQUENCE [LARGE SCALE GENOMIC DNA]</scope>
    <source>
        <strain evidence="4">MP2</strain>
    </source>
</reference>
<keyword evidence="2" id="KW-1133">Transmembrane helix</keyword>
<protein>
    <submittedName>
        <fullName evidence="3">Uncharacterized protein</fullName>
    </submittedName>
</protein>
<proteinExistence type="predicted"/>
<dbReference type="RefSeq" id="WP_034532550.1">
    <property type="nucleotide sequence ID" value="NZ_JPUI01000041.1"/>
</dbReference>
<evidence type="ECO:0000256" key="1">
    <source>
        <dbReference type="SAM" id="MobiDB-lite"/>
    </source>
</evidence>
<evidence type="ECO:0000256" key="2">
    <source>
        <dbReference type="SAM" id="Phobius"/>
    </source>
</evidence>
<feature type="transmembrane region" description="Helical" evidence="2">
    <location>
        <begin position="6"/>
        <end position="21"/>
    </location>
</feature>
<evidence type="ECO:0000313" key="3">
    <source>
        <dbReference type="EMBL" id="ALJ30803.1"/>
    </source>
</evidence>
<feature type="region of interest" description="Disordered" evidence="1">
    <location>
        <begin position="66"/>
        <end position="89"/>
    </location>
</feature>
<accession>A0AAC8WAM6</accession>
<feature type="transmembrane region" description="Helical" evidence="2">
    <location>
        <begin position="41"/>
        <end position="58"/>
    </location>
</feature>